<accession>A0ABW8TUR7</accession>
<organism evidence="1 2">
    <name type="scientific">Candidatus Clostridium radicumherbarum</name>
    <dbReference type="NCBI Taxonomy" id="3381662"/>
    <lineage>
        <taxon>Bacteria</taxon>
        <taxon>Bacillati</taxon>
        <taxon>Bacillota</taxon>
        <taxon>Clostridia</taxon>
        <taxon>Eubacteriales</taxon>
        <taxon>Clostridiaceae</taxon>
        <taxon>Clostridium</taxon>
    </lineage>
</organism>
<evidence type="ECO:0008006" key="3">
    <source>
        <dbReference type="Google" id="ProtNLM"/>
    </source>
</evidence>
<proteinExistence type="predicted"/>
<gene>
    <name evidence="1" type="ORF">ACJDUH_14640</name>
</gene>
<dbReference type="Proteomes" id="UP001623661">
    <property type="component" value="Unassembled WGS sequence"/>
</dbReference>
<dbReference type="EMBL" id="JBJHZY010000003">
    <property type="protein sequence ID" value="MFL0269324.1"/>
    <property type="molecule type" value="Genomic_DNA"/>
</dbReference>
<evidence type="ECO:0000313" key="1">
    <source>
        <dbReference type="EMBL" id="MFL0269324.1"/>
    </source>
</evidence>
<reference evidence="1 2" key="1">
    <citation type="submission" date="2024-11" db="EMBL/GenBank/DDBJ databases">
        <authorList>
            <person name="Heng Y.C."/>
            <person name="Lim A.C.H."/>
            <person name="Lee J.K.Y."/>
            <person name="Kittelmann S."/>
        </authorList>
    </citation>
    <scope>NUCLEOTIDE SEQUENCE [LARGE SCALE GENOMIC DNA]</scope>
    <source>
        <strain evidence="1 2">WILCCON 0202</strain>
    </source>
</reference>
<dbReference type="RefSeq" id="WP_406765950.1">
    <property type="nucleotide sequence ID" value="NZ_JBJHZY010000003.1"/>
</dbReference>
<evidence type="ECO:0000313" key="2">
    <source>
        <dbReference type="Proteomes" id="UP001623661"/>
    </source>
</evidence>
<name>A0ABW8TUR7_9CLOT</name>
<keyword evidence="2" id="KW-1185">Reference proteome</keyword>
<sequence length="100" mass="11700">MKVYKKWKFSDAENTAVFTTRQVVNESVPILYVSHDEDDGAWQFHHGSNVSIEDAIIVSLEMMVSLDDTLNQLFDLPLGWIATRKSINDFWNKRESRFEF</sequence>
<protein>
    <recommendedName>
        <fullName evidence="3">DUF2185 domain-containing protein</fullName>
    </recommendedName>
</protein>
<comment type="caution">
    <text evidence="1">The sequence shown here is derived from an EMBL/GenBank/DDBJ whole genome shotgun (WGS) entry which is preliminary data.</text>
</comment>